<organism evidence="5 6">
    <name type="scientific">Flavobacterium chungangensis</name>
    <dbReference type="NCBI Taxonomy" id="2708132"/>
    <lineage>
        <taxon>Bacteria</taxon>
        <taxon>Pseudomonadati</taxon>
        <taxon>Bacteroidota</taxon>
        <taxon>Flavobacteriia</taxon>
        <taxon>Flavobacteriales</taxon>
        <taxon>Flavobacteriaceae</taxon>
        <taxon>Flavobacterium</taxon>
    </lineage>
</organism>
<sequence length="698" mass="80550">MSLSFKFIPLTFLSDEEEIKKQIRNTIILKYFFERNSETVHLEDLITGTQYGYNASALVQGRNKFLRISDITDGKVNWETVPYCNCTDEATYLLFPNDILIARTGGTTGKSFLISEPPALSIYAGYLIRIRANEDTSPDYLNLFLNSYVYWSQIVSLNEDNFRPSVNANKLKKLILPKCDETAQNDAVKIADGKLINGYNDLYQLIDETLIKYDKLIKIQIEKRNQLVLQKALKQSILSEAIQGKLTSKWRIENPDIEIASKLLEHIKKEKIQLIKEKKLKKEKELPTITNDSIPFELPESWTWCRLGDIIVNTDNLNIHNELKANELINYVDIDAIDNKKQVINSPKLLPVNQLSSRARRVLKKGNILYSLVRPYLHNLAIIEDEKPNYIGSTGFAVFDCLIVENKYIFWLLLSKYIEDTYMGFMDGFNSPSITHDQFRSTIIPIAPIEEQKIIIKRIEALLDNCQILDEEITTSEKHAKILIHVVLKEVFEVKNPSLSLDSLFEDINYNLYVAMIHKQMENRLKINYGEVATQKTVFNINAFTDQKIPYNFINSNHGTFSPQLKEDISKNDYLTKDRKGNGEVFIIKPSKEKEVLDALSNPKNKDFVRGINKVLDIYEMSFINKETDKIELLNTVAKLIIDTKSTDLEIIYNGMQKWQIKQNGFKTKAEKFSKTDTKKMISLIENLELVEKLKKFA</sequence>
<evidence type="ECO:0000313" key="5">
    <source>
        <dbReference type="EMBL" id="MFC4477325.1"/>
    </source>
</evidence>
<evidence type="ECO:0000256" key="3">
    <source>
        <dbReference type="ARBA" id="ARBA00023125"/>
    </source>
</evidence>
<feature type="domain" description="Type I restriction modification DNA specificity" evidence="4">
    <location>
        <begin position="299"/>
        <end position="469"/>
    </location>
</feature>
<dbReference type="RefSeq" id="WP_379797251.1">
    <property type="nucleotide sequence ID" value="NZ_JBHSFY010000005.1"/>
</dbReference>
<dbReference type="CDD" id="cd17521">
    <property type="entry name" value="RMtype1_S_Sau13435ORF2165P_TRD2-CR2_like"/>
    <property type="match status" value="1"/>
</dbReference>
<gene>
    <name evidence="5" type="ORF">ACFO3N_09650</name>
</gene>
<dbReference type="EC" id="3.1.21.-" evidence="5"/>
<keyword evidence="3" id="KW-0238">DNA-binding</keyword>
<dbReference type="PANTHER" id="PTHR43140">
    <property type="entry name" value="TYPE-1 RESTRICTION ENZYME ECOKI SPECIFICITY PROTEIN"/>
    <property type="match status" value="1"/>
</dbReference>
<dbReference type="Pfam" id="PF01420">
    <property type="entry name" value="Methylase_S"/>
    <property type="match status" value="1"/>
</dbReference>
<keyword evidence="5" id="KW-0540">Nuclease</keyword>
<keyword evidence="5" id="KW-0255">Endonuclease</keyword>
<evidence type="ECO:0000259" key="4">
    <source>
        <dbReference type="Pfam" id="PF01420"/>
    </source>
</evidence>
<protein>
    <submittedName>
        <fullName evidence="5">Restriction endonuclease subunit S</fullName>
        <ecNumber evidence="5">3.1.21.-</ecNumber>
    </submittedName>
</protein>
<dbReference type="GO" id="GO:0016787">
    <property type="term" value="F:hydrolase activity"/>
    <property type="evidence" value="ECO:0007669"/>
    <property type="project" value="UniProtKB-KW"/>
</dbReference>
<name>A0ABV8ZDX9_9FLAO</name>
<dbReference type="PANTHER" id="PTHR43140:SF1">
    <property type="entry name" value="TYPE I RESTRICTION ENZYME ECOKI SPECIFICITY SUBUNIT"/>
    <property type="match status" value="1"/>
</dbReference>
<dbReference type="EMBL" id="JBHSFY010000005">
    <property type="protein sequence ID" value="MFC4477325.1"/>
    <property type="molecule type" value="Genomic_DNA"/>
</dbReference>
<comment type="caution">
    <text evidence="5">The sequence shown here is derived from an EMBL/GenBank/DDBJ whole genome shotgun (WGS) entry which is preliminary data.</text>
</comment>
<evidence type="ECO:0000256" key="1">
    <source>
        <dbReference type="ARBA" id="ARBA00010923"/>
    </source>
</evidence>
<keyword evidence="2" id="KW-0680">Restriction system</keyword>
<dbReference type="InterPro" id="IPR051212">
    <property type="entry name" value="Type-I_RE_S_subunit"/>
</dbReference>
<accession>A0ABV8ZDX9</accession>
<dbReference type="SUPFAM" id="SSF116734">
    <property type="entry name" value="DNA methylase specificity domain"/>
    <property type="match status" value="2"/>
</dbReference>
<comment type="similarity">
    <text evidence="1">Belongs to the type-I restriction system S methylase family.</text>
</comment>
<proteinExistence type="inferred from homology"/>
<dbReference type="InterPro" id="IPR000055">
    <property type="entry name" value="Restrct_endonuc_typeI_TRD"/>
</dbReference>
<reference evidence="6" key="1">
    <citation type="journal article" date="2019" name="Int. J. Syst. Evol. Microbiol.">
        <title>The Global Catalogue of Microorganisms (GCM) 10K type strain sequencing project: providing services to taxonomists for standard genome sequencing and annotation.</title>
        <authorList>
            <consortium name="The Broad Institute Genomics Platform"/>
            <consortium name="The Broad Institute Genome Sequencing Center for Infectious Disease"/>
            <person name="Wu L."/>
            <person name="Ma J."/>
        </authorList>
    </citation>
    <scope>NUCLEOTIDE SEQUENCE [LARGE SCALE GENOMIC DNA]</scope>
    <source>
        <strain evidence="6">NBRC 103627</strain>
    </source>
</reference>
<dbReference type="Gene3D" id="3.90.220.20">
    <property type="entry name" value="DNA methylase specificity domains"/>
    <property type="match status" value="3"/>
</dbReference>
<evidence type="ECO:0000256" key="2">
    <source>
        <dbReference type="ARBA" id="ARBA00022747"/>
    </source>
</evidence>
<dbReference type="Proteomes" id="UP001596003">
    <property type="component" value="Unassembled WGS sequence"/>
</dbReference>
<keyword evidence="5" id="KW-0378">Hydrolase</keyword>
<dbReference type="GO" id="GO:0004519">
    <property type="term" value="F:endonuclease activity"/>
    <property type="evidence" value="ECO:0007669"/>
    <property type="project" value="UniProtKB-KW"/>
</dbReference>
<dbReference type="InterPro" id="IPR044946">
    <property type="entry name" value="Restrct_endonuc_typeI_TRD_sf"/>
</dbReference>
<evidence type="ECO:0000313" key="6">
    <source>
        <dbReference type="Proteomes" id="UP001596003"/>
    </source>
</evidence>
<keyword evidence="6" id="KW-1185">Reference proteome</keyword>